<organism evidence="1 2">
    <name type="scientific">Biomphalaria pfeifferi</name>
    <name type="common">Bloodfluke planorb</name>
    <name type="synonym">Freshwater snail</name>
    <dbReference type="NCBI Taxonomy" id="112525"/>
    <lineage>
        <taxon>Eukaryota</taxon>
        <taxon>Metazoa</taxon>
        <taxon>Spiralia</taxon>
        <taxon>Lophotrochozoa</taxon>
        <taxon>Mollusca</taxon>
        <taxon>Gastropoda</taxon>
        <taxon>Heterobranchia</taxon>
        <taxon>Euthyneura</taxon>
        <taxon>Panpulmonata</taxon>
        <taxon>Hygrophila</taxon>
        <taxon>Lymnaeoidea</taxon>
        <taxon>Planorbidae</taxon>
        <taxon>Biomphalaria</taxon>
    </lineage>
</organism>
<sequence length="51" mass="5764">MLAVLKNNVRVVKETNSSLIIMWSNGCVVRTTRETYRPATRGLSNSLLNKK</sequence>
<comment type="caution">
    <text evidence="1">The sequence shown here is derived from an EMBL/GenBank/DDBJ whole genome shotgun (WGS) entry which is preliminary data.</text>
</comment>
<reference evidence="1" key="1">
    <citation type="journal article" date="2023" name="PLoS Negl. Trop. Dis.">
        <title>A genome sequence for Biomphalaria pfeifferi, the major vector snail for the human-infecting parasite Schistosoma mansoni.</title>
        <authorList>
            <person name="Bu L."/>
            <person name="Lu L."/>
            <person name="Laidemitt M.R."/>
            <person name="Zhang S.M."/>
            <person name="Mutuku M."/>
            <person name="Mkoji G."/>
            <person name="Steinauer M."/>
            <person name="Loker E.S."/>
        </authorList>
    </citation>
    <scope>NUCLEOTIDE SEQUENCE</scope>
    <source>
        <strain evidence="1">KasaAsao</strain>
    </source>
</reference>
<evidence type="ECO:0000313" key="2">
    <source>
        <dbReference type="Proteomes" id="UP001233172"/>
    </source>
</evidence>
<keyword evidence="2" id="KW-1185">Reference proteome</keyword>
<reference evidence="1" key="2">
    <citation type="submission" date="2023-04" db="EMBL/GenBank/DDBJ databases">
        <authorList>
            <person name="Bu L."/>
            <person name="Lu L."/>
            <person name="Laidemitt M.R."/>
            <person name="Zhang S.M."/>
            <person name="Mutuku M."/>
            <person name="Mkoji G."/>
            <person name="Steinauer M."/>
            <person name="Loker E.S."/>
        </authorList>
    </citation>
    <scope>NUCLEOTIDE SEQUENCE</scope>
    <source>
        <strain evidence="1">KasaAsao</strain>
        <tissue evidence="1">Whole Snail</tissue>
    </source>
</reference>
<evidence type="ECO:0000313" key="1">
    <source>
        <dbReference type="EMBL" id="KAK0066269.1"/>
    </source>
</evidence>
<name>A0AAD8C4F8_BIOPF</name>
<gene>
    <name evidence="1" type="ORF">Bpfe_004390</name>
</gene>
<dbReference type="Proteomes" id="UP001233172">
    <property type="component" value="Unassembled WGS sequence"/>
</dbReference>
<proteinExistence type="predicted"/>
<protein>
    <submittedName>
        <fullName evidence="1">Uncharacterized protein</fullName>
    </submittedName>
</protein>
<accession>A0AAD8C4F8</accession>
<dbReference type="AlphaFoldDB" id="A0AAD8C4F8"/>
<feature type="non-terminal residue" evidence="1">
    <location>
        <position position="51"/>
    </location>
</feature>
<dbReference type="EMBL" id="JASAOG010000011">
    <property type="protein sequence ID" value="KAK0066269.1"/>
    <property type="molecule type" value="Genomic_DNA"/>
</dbReference>